<dbReference type="NCBIfam" id="TIGR02913">
    <property type="entry name" value="HAF_rpt"/>
    <property type="match status" value="1"/>
</dbReference>
<gene>
    <name evidence="1" type="ORF">S01H4_54237</name>
</gene>
<evidence type="ECO:0000313" key="1">
    <source>
        <dbReference type="EMBL" id="GAH11700.1"/>
    </source>
</evidence>
<sequence length="142" mass="15345">LIGGEYLSYALGVSADGSVIVGGGHTELGEEAFRWSADNGMVGLGHLPRGYYTQALDVSGNGSIVVGKSNYKAFIWDDANGMRNLKNVLEDDYGLDLSDWKKFLAATAISDDGKIIVGWGDRLDGPNEAWIVFLSSHPHRQK</sequence>
<reference evidence="1" key="1">
    <citation type="journal article" date="2014" name="Front. Microbiol.">
        <title>High frequency of phylogenetically diverse reductive dehalogenase-homologous genes in deep subseafloor sedimentary metagenomes.</title>
        <authorList>
            <person name="Kawai M."/>
            <person name="Futagami T."/>
            <person name="Toyoda A."/>
            <person name="Takaki Y."/>
            <person name="Nishi S."/>
            <person name="Hori S."/>
            <person name="Arai W."/>
            <person name="Tsubouchi T."/>
            <person name="Morono Y."/>
            <person name="Uchiyama I."/>
            <person name="Ito T."/>
            <person name="Fujiyama A."/>
            <person name="Inagaki F."/>
            <person name="Takami H."/>
        </authorList>
    </citation>
    <scope>NUCLEOTIDE SEQUENCE</scope>
    <source>
        <strain evidence="1">Expedition CK06-06</strain>
    </source>
</reference>
<feature type="non-terminal residue" evidence="1">
    <location>
        <position position="1"/>
    </location>
</feature>
<dbReference type="AlphaFoldDB" id="X1DTX8"/>
<comment type="caution">
    <text evidence="1">The sequence shown here is derived from an EMBL/GenBank/DDBJ whole genome shotgun (WGS) entry which is preliminary data.</text>
</comment>
<name>X1DTX8_9ZZZZ</name>
<dbReference type="EMBL" id="BART01031191">
    <property type="protein sequence ID" value="GAH11700.1"/>
    <property type="molecule type" value="Genomic_DNA"/>
</dbReference>
<organism evidence="1">
    <name type="scientific">marine sediment metagenome</name>
    <dbReference type="NCBI Taxonomy" id="412755"/>
    <lineage>
        <taxon>unclassified sequences</taxon>
        <taxon>metagenomes</taxon>
        <taxon>ecological metagenomes</taxon>
    </lineage>
</organism>
<proteinExistence type="predicted"/>
<protein>
    <submittedName>
        <fullName evidence="1">Uncharacterized protein</fullName>
    </submittedName>
</protein>
<dbReference type="InterPro" id="IPR014262">
    <property type="entry name" value="HAF_rpt"/>
</dbReference>
<accession>X1DTX8</accession>